<organism evidence="4 5">
    <name type="scientific">Agromyces atrinae</name>
    <dbReference type="NCBI Taxonomy" id="592376"/>
    <lineage>
        <taxon>Bacteria</taxon>
        <taxon>Bacillati</taxon>
        <taxon>Actinomycetota</taxon>
        <taxon>Actinomycetes</taxon>
        <taxon>Micrococcales</taxon>
        <taxon>Microbacteriaceae</taxon>
        <taxon>Agromyces</taxon>
    </lineage>
</organism>
<name>A0A4Q2M1L7_9MICO</name>
<dbReference type="AlphaFoldDB" id="A0A4Q2M1L7"/>
<evidence type="ECO:0000313" key="3">
    <source>
        <dbReference type="EMBL" id="NYD68832.1"/>
    </source>
</evidence>
<gene>
    <name evidence="3" type="ORF">BJ972_003351</name>
    <name evidence="4" type="ORF">ESP50_13440</name>
</gene>
<reference evidence="4 5" key="1">
    <citation type="submission" date="2019-01" db="EMBL/GenBank/DDBJ databases">
        <title>Agromyces.</title>
        <authorList>
            <person name="Li J."/>
        </authorList>
    </citation>
    <scope>NUCLEOTIDE SEQUENCE [LARGE SCALE GENOMIC DNA]</scope>
    <source>
        <strain evidence="4 5">DSM 23870</strain>
    </source>
</reference>
<keyword evidence="2" id="KW-0472">Membrane</keyword>
<dbReference type="OrthoDB" id="5122705at2"/>
<accession>A0A4Q2M1L7</accession>
<evidence type="ECO:0000256" key="2">
    <source>
        <dbReference type="SAM" id="Phobius"/>
    </source>
</evidence>
<dbReference type="Proteomes" id="UP000581087">
    <property type="component" value="Unassembled WGS sequence"/>
</dbReference>
<feature type="region of interest" description="Disordered" evidence="1">
    <location>
        <begin position="79"/>
        <end position="121"/>
    </location>
</feature>
<evidence type="ECO:0000313" key="5">
    <source>
        <dbReference type="Proteomes" id="UP000292686"/>
    </source>
</evidence>
<dbReference type="Proteomes" id="UP000292686">
    <property type="component" value="Unassembled WGS sequence"/>
</dbReference>
<dbReference type="RefSeq" id="WP_129176027.1">
    <property type="nucleotide sequence ID" value="NZ_JACCBI010000001.1"/>
</dbReference>
<keyword evidence="2" id="KW-0812">Transmembrane</keyword>
<evidence type="ECO:0000256" key="1">
    <source>
        <dbReference type="SAM" id="MobiDB-lite"/>
    </source>
</evidence>
<dbReference type="EMBL" id="JACCBI010000001">
    <property type="protein sequence ID" value="NYD68832.1"/>
    <property type="molecule type" value="Genomic_DNA"/>
</dbReference>
<keyword evidence="5" id="KW-1185">Reference proteome</keyword>
<feature type="transmembrane region" description="Helical" evidence="2">
    <location>
        <begin position="23"/>
        <end position="45"/>
    </location>
</feature>
<keyword evidence="2" id="KW-1133">Transmembrane helix</keyword>
<protein>
    <submittedName>
        <fullName evidence="4">Uncharacterized protein</fullName>
    </submittedName>
</protein>
<reference evidence="3 6" key="2">
    <citation type="submission" date="2020-07" db="EMBL/GenBank/DDBJ databases">
        <title>Sequencing the genomes of 1000 actinobacteria strains.</title>
        <authorList>
            <person name="Klenk H.-P."/>
        </authorList>
    </citation>
    <scope>NUCLEOTIDE SEQUENCE [LARGE SCALE GENOMIC DNA]</scope>
    <source>
        <strain evidence="3 6">DSM 23870</strain>
    </source>
</reference>
<comment type="caution">
    <text evidence="4">The sequence shown here is derived from an EMBL/GenBank/DDBJ whole genome shotgun (WGS) entry which is preliminary data.</text>
</comment>
<dbReference type="EMBL" id="SDPM01000007">
    <property type="protein sequence ID" value="RXZ85795.1"/>
    <property type="molecule type" value="Genomic_DNA"/>
</dbReference>
<evidence type="ECO:0000313" key="6">
    <source>
        <dbReference type="Proteomes" id="UP000581087"/>
    </source>
</evidence>
<sequence length="121" mass="12988">MLFSPFAAVLVRAAEEEFNPDDVTPGIWGFVITFLLMVAVLLLVLDMVRRVRRTNYRAEIDERLQAEVAERDAAAAAVAVESTPASSEPLVIEPAATDDASSVETAPPASSAEKPESDARS</sequence>
<proteinExistence type="predicted"/>
<evidence type="ECO:0000313" key="4">
    <source>
        <dbReference type="EMBL" id="RXZ85795.1"/>
    </source>
</evidence>